<evidence type="ECO:0000256" key="6">
    <source>
        <dbReference type="ARBA" id="ARBA00022553"/>
    </source>
</evidence>
<dbReference type="PROSITE" id="PS00028">
    <property type="entry name" value="ZINC_FINGER_C2H2_1"/>
    <property type="match status" value="1"/>
</dbReference>
<keyword evidence="10" id="KW-0862">Zinc</keyword>
<dbReference type="GO" id="GO:0005737">
    <property type="term" value="C:cytoplasm"/>
    <property type="evidence" value="ECO:0007669"/>
    <property type="project" value="UniProtKB-SubCell"/>
</dbReference>
<dbReference type="GO" id="GO:0043022">
    <property type="term" value="F:ribosome binding"/>
    <property type="evidence" value="ECO:0007669"/>
    <property type="project" value="TreeGrafter"/>
</dbReference>
<feature type="compositionally biased region" description="Polar residues" evidence="13">
    <location>
        <begin position="455"/>
        <end position="464"/>
    </location>
</feature>
<dbReference type="Pfam" id="PF23202">
    <property type="entry name" value="PAH_ZNF598"/>
    <property type="match status" value="1"/>
</dbReference>
<dbReference type="InterPro" id="IPR057634">
    <property type="entry name" value="PAH_ZNF598/HEL2"/>
</dbReference>
<feature type="compositionally biased region" description="Polar residues" evidence="13">
    <location>
        <begin position="472"/>
        <end position="486"/>
    </location>
</feature>
<keyword evidence="8" id="KW-0479">Metal-binding</keyword>
<evidence type="ECO:0000256" key="7">
    <source>
        <dbReference type="ARBA" id="ARBA00022679"/>
    </source>
</evidence>
<evidence type="ECO:0000256" key="8">
    <source>
        <dbReference type="ARBA" id="ARBA00022723"/>
    </source>
</evidence>
<feature type="region of interest" description="Disordered" evidence="13">
    <location>
        <begin position="388"/>
        <end position="491"/>
    </location>
</feature>
<dbReference type="Pfam" id="PF23230">
    <property type="entry name" value="zf-C2H2_13"/>
    <property type="match status" value="1"/>
</dbReference>
<comment type="subcellular location">
    <subcellularLocation>
        <location evidence="2">Cytoplasm</location>
    </subcellularLocation>
</comment>
<dbReference type="PANTHER" id="PTHR22938">
    <property type="entry name" value="ZINC FINGER PROTEIN 598"/>
    <property type="match status" value="1"/>
</dbReference>
<comment type="caution">
    <text evidence="15">The sequence shown here is derived from an EMBL/GenBank/DDBJ whole genome shotgun (WGS) entry which is preliminary data.</text>
</comment>
<keyword evidence="9 12" id="KW-0863">Zinc-finger</keyword>
<dbReference type="EC" id="2.3.2.27" evidence="4"/>
<feature type="compositionally biased region" description="Low complexity" evidence="13">
    <location>
        <begin position="416"/>
        <end position="441"/>
    </location>
</feature>
<accession>A0A427XS95</accession>
<evidence type="ECO:0000256" key="12">
    <source>
        <dbReference type="PROSITE-ProRule" id="PRU00175"/>
    </source>
</evidence>
<evidence type="ECO:0000256" key="1">
    <source>
        <dbReference type="ARBA" id="ARBA00000900"/>
    </source>
</evidence>
<dbReference type="AlphaFoldDB" id="A0A427XS95"/>
<comment type="pathway">
    <text evidence="3">Protein modification; protein ubiquitination.</text>
</comment>
<dbReference type="PANTHER" id="PTHR22938:SF0">
    <property type="entry name" value="E3 UBIQUITIN-PROTEIN LIGASE ZNF598"/>
    <property type="match status" value="1"/>
</dbReference>
<dbReference type="SMART" id="SM00355">
    <property type="entry name" value="ZnF_C2H2"/>
    <property type="match status" value="4"/>
</dbReference>
<comment type="similarity">
    <text evidence="11">Belongs to the ZNF598/HEL2 family.</text>
</comment>
<evidence type="ECO:0000256" key="11">
    <source>
        <dbReference type="ARBA" id="ARBA00035113"/>
    </source>
</evidence>
<dbReference type="STRING" id="105984.A0A427XS95"/>
<feature type="compositionally biased region" description="Low complexity" evidence="13">
    <location>
        <begin position="667"/>
        <end position="683"/>
    </location>
</feature>
<dbReference type="Pfam" id="PF25447">
    <property type="entry name" value="RING_ZNF598"/>
    <property type="match status" value="1"/>
</dbReference>
<feature type="compositionally biased region" description="Polar residues" evidence="13">
    <location>
        <begin position="772"/>
        <end position="786"/>
    </location>
</feature>
<dbReference type="GeneID" id="39592352"/>
<evidence type="ECO:0000256" key="2">
    <source>
        <dbReference type="ARBA" id="ARBA00004496"/>
    </source>
</evidence>
<sequence length="822" mass="88921">MSRRRAFDTSLSGGKGKAPAGNASKGKAPATVTPPDAETAIMHVPTHPTVAESTKKAVATVTPPELDDANLCFICAEPVTFWSVGQCGHTVCHVCAIRLRVFYKMLECAYCKTLCPSLMFSRSVNTPFPEGPFRHPSNAGAIERAQADADKPENKGKKWYQGLVLPGTLDLKSFDYADEKLGVAFEDEQVMEESLLLLRFNCPYPDCAHMANGWQQLEKHTLAEHGLVFCKICTRQLSRFSHEQVLYPPHLLALHDPSRLQRGQKPPRPRSDKEHEMIKGWDAPHPVCEFCHEAFFGPDELFKHMRERHEECFVCKQLGHKDVYFQNYAKLEKHFNHDHFPCNQPVCIEKKFQVFGSELDLRAHMVEEHGEAMSQRDRANARTLHLDFRPESGPSRAGGRGFSLPSGPPASGRIEAPQAQQLAAPPMNAAQAAQQRRQVQTDQREESTRRRNFDTGLSGSNSGRASPAPASGRQSPEESGSGSGFNTPREDVDNATALRHAALLSRMSMLVNDSSTKLASFRSSVRQFKNNESSAKDMLDTLFNVLDQDPEATSGVVREIANLFDAPSDRDKQKAILEALNAFRIEIQEQFPALGGAPTGLGSNWAGVSSGRILSAKRATHTGRGNLNSRTVWDRVEAAAASHPANRPTTGVNGRHVPGAGGAQPTSFPALGANAAAGSSRGAVHSTPWASGGGGGSSSKAPSALVPQIRSVNFPTVSSSKPTPVNKASFPSLPSSSSAKSKAAERAALFSKPTPRDESIARIRGTAPPAPKTNNWGVASASNGMASMSVDDSDAPVEEPKPASKKKGKQKQLLFTVSARPS</sequence>
<feature type="domain" description="RING-type" evidence="14">
    <location>
        <begin position="72"/>
        <end position="112"/>
    </location>
</feature>
<evidence type="ECO:0000313" key="16">
    <source>
        <dbReference type="Proteomes" id="UP000279236"/>
    </source>
</evidence>
<dbReference type="OrthoDB" id="3838338at2759"/>
<evidence type="ECO:0000256" key="10">
    <source>
        <dbReference type="ARBA" id="ARBA00022833"/>
    </source>
</evidence>
<evidence type="ECO:0000256" key="9">
    <source>
        <dbReference type="ARBA" id="ARBA00022771"/>
    </source>
</evidence>
<feature type="region of interest" description="Disordered" evidence="13">
    <location>
        <begin position="1"/>
        <end position="32"/>
    </location>
</feature>
<dbReference type="InterPro" id="IPR013087">
    <property type="entry name" value="Znf_C2H2_type"/>
</dbReference>
<dbReference type="GO" id="GO:0008270">
    <property type="term" value="F:zinc ion binding"/>
    <property type="evidence" value="ECO:0007669"/>
    <property type="project" value="UniProtKB-KW"/>
</dbReference>
<dbReference type="InterPro" id="IPR056437">
    <property type="entry name" value="Znf-C2H2_ZNF598/HEL2"/>
</dbReference>
<feature type="compositionally biased region" description="Polar residues" evidence="13">
    <location>
        <begin position="710"/>
        <end position="723"/>
    </location>
</feature>
<organism evidence="15 16">
    <name type="scientific">Apiotrichum porosum</name>
    <dbReference type="NCBI Taxonomy" id="105984"/>
    <lineage>
        <taxon>Eukaryota</taxon>
        <taxon>Fungi</taxon>
        <taxon>Dikarya</taxon>
        <taxon>Basidiomycota</taxon>
        <taxon>Agaricomycotina</taxon>
        <taxon>Tremellomycetes</taxon>
        <taxon>Trichosporonales</taxon>
        <taxon>Trichosporonaceae</taxon>
        <taxon>Apiotrichum</taxon>
    </lineage>
</organism>
<comment type="catalytic activity">
    <reaction evidence="1">
        <text>S-ubiquitinyl-[E2 ubiquitin-conjugating enzyme]-L-cysteine + [acceptor protein]-L-lysine = [E2 ubiquitin-conjugating enzyme]-L-cysteine + N(6)-ubiquitinyl-[acceptor protein]-L-lysine.</text>
        <dbReference type="EC" id="2.3.2.27"/>
    </reaction>
</comment>
<dbReference type="GO" id="GO:0016567">
    <property type="term" value="P:protein ubiquitination"/>
    <property type="evidence" value="ECO:0007669"/>
    <property type="project" value="TreeGrafter"/>
</dbReference>
<dbReference type="CDD" id="cd16615">
    <property type="entry name" value="RING-HC_ZNF598"/>
    <property type="match status" value="1"/>
</dbReference>
<evidence type="ECO:0000256" key="13">
    <source>
        <dbReference type="SAM" id="MobiDB-lite"/>
    </source>
</evidence>
<dbReference type="EMBL" id="RSCE01000006">
    <property type="protein sequence ID" value="RSH81631.1"/>
    <property type="molecule type" value="Genomic_DNA"/>
</dbReference>
<dbReference type="InterPro" id="IPR044288">
    <property type="entry name" value="ZNF598/HEL2"/>
</dbReference>
<evidence type="ECO:0000256" key="5">
    <source>
        <dbReference type="ARBA" id="ARBA00022490"/>
    </source>
</evidence>
<dbReference type="InterPro" id="IPR041888">
    <property type="entry name" value="RING-HC_ZNF598/HEL2"/>
</dbReference>
<keyword evidence="5" id="KW-0963">Cytoplasm</keyword>
<feature type="compositionally biased region" description="Basic and acidic residues" evidence="13">
    <location>
        <begin position="442"/>
        <end position="453"/>
    </location>
</feature>
<evidence type="ECO:0000256" key="4">
    <source>
        <dbReference type="ARBA" id="ARBA00012483"/>
    </source>
</evidence>
<evidence type="ECO:0000313" key="15">
    <source>
        <dbReference type="EMBL" id="RSH81631.1"/>
    </source>
</evidence>
<name>A0A427XS95_9TREE</name>
<reference evidence="15 16" key="1">
    <citation type="submission" date="2018-11" db="EMBL/GenBank/DDBJ databases">
        <title>Genome sequence of Apiotrichum porosum DSM 27194.</title>
        <authorList>
            <person name="Aliyu H."/>
            <person name="Gorte O."/>
            <person name="Ochsenreither K."/>
        </authorList>
    </citation>
    <scope>NUCLEOTIDE SEQUENCE [LARGE SCALE GENOMIC DNA]</scope>
    <source>
        <strain evidence="15 16">DSM 27194</strain>
    </source>
</reference>
<proteinExistence type="inferred from homology"/>
<dbReference type="GO" id="GO:0061630">
    <property type="term" value="F:ubiquitin protein ligase activity"/>
    <property type="evidence" value="ECO:0007669"/>
    <property type="project" value="UniProtKB-EC"/>
</dbReference>
<protein>
    <recommendedName>
        <fullName evidence="4">RING-type E3 ubiquitin transferase</fullName>
        <ecNumber evidence="4">2.3.2.27</ecNumber>
    </recommendedName>
</protein>
<keyword evidence="7" id="KW-0808">Transferase</keyword>
<dbReference type="InterPro" id="IPR017907">
    <property type="entry name" value="Znf_RING_CS"/>
</dbReference>
<keyword evidence="6" id="KW-0597">Phosphoprotein</keyword>
<dbReference type="RefSeq" id="XP_028476086.1">
    <property type="nucleotide sequence ID" value="XM_028623153.1"/>
</dbReference>
<dbReference type="PROSITE" id="PS00518">
    <property type="entry name" value="ZF_RING_1"/>
    <property type="match status" value="1"/>
</dbReference>
<feature type="compositionally biased region" description="Low complexity" evidence="13">
    <location>
        <begin position="728"/>
        <end position="750"/>
    </location>
</feature>
<evidence type="ECO:0000256" key="3">
    <source>
        <dbReference type="ARBA" id="ARBA00004906"/>
    </source>
</evidence>
<keyword evidence="16" id="KW-1185">Reference proteome</keyword>
<dbReference type="GO" id="GO:0072344">
    <property type="term" value="P:rescue of stalled ribosome"/>
    <property type="evidence" value="ECO:0007669"/>
    <property type="project" value="InterPro"/>
</dbReference>
<feature type="region of interest" description="Disordered" evidence="13">
    <location>
        <begin position="639"/>
        <end position="822"/>
    </location>
</feature>
<dbReference type="SUPFAM" id="SSF57850">
    <property type="entry name" value="RING/U-box"/>
    <property type="match status" value="1"/>
</dbReference>
<dbReference type="InterPro" id="IPR001841">
    <property type="entry name" value="Znf_RING"/>
</dbReference>
<dbReference type="PROSITE" id="PS50089">
    <property type="entry name" value="ZF_RING_2"/>
    <property type="match status" value="1"/>
</dbReference>
<evidence type="ECO:0000259" key="14">
    <source>
        <dbReference type="PROSITE" id="PS50089"/>
    </source>
</evidence>
<dbReference type="Proteomes" id="UP000279236">
    <property type="component" value="Unassembled WGS sequence"/>
</dbReference>
<gene>
    <name evidence="15" type="ORF">EHS24_007809</name>
</gene>